<sequence>MRAGLQNEAVALKCEKVKQKVEVFGVNICVNPCLPMLGASPDGLVWDEGIQEYGLVEVKTVSQAIDAGLMTFHEVMGRRFVEFIHADKSVDKRHNH</sequence>
<keyword evidence="2" id="KW-1185">Reference proteome</keyword>
<dbReference type="EMBL" id="JABSTQ010009509">
    <property type="protein sequence ID" value="KAG0428563.1"/>
    <property type="molecule type" value="Genomic_DNA"/>
</dbReference>
<gene>
    <name evidence="1" type="ORF">HPB47_024457</name>
</gene>
<comment type="caution">
    <text evidence="1">The sequence shown here is derived from an EMBL/GenBank/DDBJ whole genome shotgun (WGS) entry which is preliminary data.</text>
</comment>
<reference evidence="1 2" key="1">
    <citation type="journal article" date="2020" name="Cell">
        <title>Large-Scale Comparative Analyses of Tick Genomes Elucidate Their Genetic Diversity and Vector Capacities.</title>
        <authorList>
            <consortium name="Tick Genome and Microbiome Consortium (TIGMIC)"/>
            <person name="Jia N."/>
            <person name="Wang J."/>
            <person name="Shi W."/>
            <person name="Du L."/>
            <person name="Sun Y."/>
            <person name="Zhan W."/>
            <person name="Jiang J.F."/>
            <person name="Wang Q."/>
            <person name="Zhang B."/>
            <person name="Ji P."/>
            <person name="Bell-Sakyi L."/>
            <person name="Cui X.M."/>
            <person name="Yuan T.T."/>
            <person name="Jiang B.G."/>
            <person name="Yang W.F."/>
            <person name="Lam T.T."/>
            <person name="Chang Q.C."/>
            <person name="Ding S.J."/>
            <person name="Wang X.J."/>
            <person name="Zhu J.G."/>
            <person name="Ruan X.D."/>
            <person name="Zhao L."/>
            <person name="Wei J.T."/>
            <person name="Ye R.Z."/>
            <person name="Que T.C."/>
            <person name="Du C.H."/>
            <person name="Zhou Y.H."/>
            <person name="Cheng J.X."/>
            <person name="Dai P.F."/>
            <person name="Guo W.B."/>
            <person name="Han X.H."/>
            <person name="Huang E.J."/>
            <person name="Li L.F."/>
            <person name="Wei W."/>
            <person name="Gao Y.C."/>
            <person name="Liu J.Z."/>
            <person name="Shao H.Z."/>
            <person name="Wang X."/>
            <person name="Wang C.C."/>
            <person name="Yang T.C."/>
            <person name="Huo Q.B."/>
            <person name="Li W."/>
            <person name="Chen H.Y."/>
            <person name="Chen S.E."/>
            <person name="Zhou L.G."/>
            <person name="Ni X.B."/>
            <person name="Tian J.H."/>
            <person name="Sheng Y."/>
            <person name="Liu T."/>
            <person name="Pan Y.S."/>
            <person name="Xia L.Y."/>
            <person name="Li J."/>
            <person name="Zhao F."/>
            <person name="Cao W.C."/>
        </authorList>
    </citation>
    <scope>NUCLEOTIDE SEQUENCE [LARGE SCALE GENOMIC DNA]</scope>
    <source>
        <strain evidence="1">Iper-2018</strain>
    </source>
</reference>
<name>A0AC60Q484_IXOPE</name>
<organism evidence="1 2">
    <name type="scientific">Ixodes persulcatus</name>
    <name type="common">Taiga tick</name>
    <dbReference type="NCBI Taxonomy" id="34615"/>
    <lineage>
        <taxon>Eukaryota</taxon>
        <taxon>Metazoa</taxon>
        <taxon>Ecdysozoa</taxon>
        <taxon>Arthropoda</taxon>
        <taxon>Chelicerata</taxon>
        <taxon>Arachnida</taxon>
        <taxon>Acari</taxon>
        <taxon>Parasitiformes</taxon>
        <taxon>Ixodida</taxon>
        <taxon>Ixodoidea</taxon>
        <taxon>Ixodidae</taxon>
        <taxon>Ixodinae</taxon>
        <taxon>Ixodes</taxon>
    </lineage>
</organism>
<evidence type="ECO:0000313" key="1">
    <source>
        <dbReference type="EMBL" id="KAG0428563.1"/>
    </source>
</evidence>
<proteinExistence type="predicted"/>
<dbReference type="Proteomes" id="UP000805193">
    <property type="component" value="Unassembled WGS sequence"/>
</dbReference>
<evidence type="ECO:0000313" key="2">
    <source>
        <dbReference type="Proteomes" id="UP000805193"/>
    </source>
</evidence>
<accession>A0AC60Q484</accession>
<protein>
    <submittedName>
        <fullName evidence="1">Uncharacterized protein</fullName>
    </submittedName>
</protein>